<protein>
    <submittedName>
        <fullName evidence="11">Type III secretion inner membrane ring lipoprotein SctJ</fullName>
    </submittedName>
</protein>
<keyword evidence="12" id="KW-1185">Reference proteome</keyword>
<keyword evidence="5" id="KW-0564">Palmitate</keyword>
<dbReference type="PANTHER" id="PTHR30046:SF2">
    <property type="entry name" value="YOP PROTEINS TRANSLOCATION LIPOPROTEIN J"/>
    <property type="match status" value="1"/>
</dbReference>
<comment type="caution">
    <text evidence="11">The sequence shown here is derived from an EMBL/GenBank/DDBJ whole genome shotgun (WGS) entry which is preliminary data.</text>
</comment>
<feature type="transmembrane region" description="Helical" evidence="8">
    <location>
        <begin position="216"/>
        <end position="239"/>
    </location>
</feature>
<dbReference type="Pfam" id="PF01514">
    <property type="entry name" value="YscJ_FliF"/>
    <property type="match status" value="1"/>
</dbReference>
<dbReference type="Gene3D" id="3.30.70.1530">
    <property type="entry name" value="Hypothetical protein rpa1041"/>
    <property type="match status" value="1"/>
</dbReference>
<evidence type="ECO:0000256" key="9">
    <source>
        <dbReference type="SAM" id="SignalP"/>
    </source>
</evidence>
<dbReference type="PANTHER" id="PTHR30046">
    <property type="entry name" value="FLAGELLAR M-RING PROTEIN"/>
    <property type="match status" value="1"/>
</dbReference>
<dbReference type="Proteomes" id="UP000664417">
    <property type="component" value="Unassembled WGS sequence"/>
</dbReference>
<dbReference type="PRINTS" id="PR01338">
    <property type="entry name" value="TYPE3OMKPROT"/>
</dbReference>
<accession>A0A8J7QC67</accession>
<evidence type="ECO:0000313" key="11">
    <source>
        <dbReference type="EMBL" id="MBO1322981.1"/>
    </source>
</evidence>
<dbReference type="InterPro" id="IPR045851">
    <property type="entry name" value="AMP-bd_C_sf"/>
</dbReference>
<proteinExistence type="inferred from homology"/>
<dbReference type="Gene3D" id="3.30.300.30">
    <property type="match status" value="1"/>
</dbReference>
<evidence type="ECO:0000313" key="12">
    <source>
        <dbReference type="Proteomes" id="UP000664417"/>
    </source>
</evidence>
<evidence type="ECO:0000256" key="4">
    <source>
        <dbReference type="ARBA" id="ARBA00023136"/>
    </source>
</evidence>
<dbReference type="InterPro" id="IPR043427">
    <property type="entry name" value="YscJ/FliF"/>
</dbReference>
<dbReference type="NCBIfam" id="TIGR02544">
    <property type="entry name" value="III_secr_YscJ"/>
    <property type="match status" value="1"/>
</dbReference>
<keyword evidence="6" id="KW-0998">Cell outer membrane</keyword>
<evidence type="ECO:0000256" key="2">
    <source>
        <dbReference type="ARBA" id="ARBA00009509"/>
    </source>
</evidence>
<feature type="signal peptide" evidence="9">
    <location>
        <begin position="1"/>
        <end position="25"/>
    </location>
</feature>
<reference evidence="11" key="1">
    <citation type="submission" date="2021-03" db="EMBL/GenBank/DDBJ databases">
        <authorList>
            <person name="Wang G."/>
        </authorList>
    </citation>
    <scope>NUCLEOTIDE SEQUENCE</scope>
    <source>
        <strain evidence="11">KCTC 12899</strain>
    </source>
</reference>
<dbReference type="RefSeq" id="WP_207862953.1">
    <property type="nucleotide sequence ID" value="NZ_JAFREP010000046.1"/>
</dbReference>
<evidence type="ECO:0000256" key="1">
    <source>
        <dbReference type="ARBA" id="ARBA00004459"/>
    </source>
</evidence>
<keyword evidence="8" id="KW-0812">Transmembrane</keyword>
<dbReference type="EMBL" id="JAFREP010000046">
    <property type="protein sequence ID" value="MBO1322981.1"/>
    <property type="molecule type" value="Genomic_DNA"/>
</dbReference>
<organism evidence="11 12">
    <name type="scientific">Acanthopleuribacter pedis</name>
    <dbReference type="NCBI Taxonomy" id="442870"/>
    <lineage>
        <taxon>Bacteria</taxon>
        <taxon>Pseudomonadati</taxon>
        <taxon>Acidobacteriota</taxon>
        <taxon>Holophagae</taxon>
        <taxon>Acanthopleuribacterales</taxon>
        <taxon>Acanthopleuribacteraceae</taxon>
        <taxon>Acanthopleuribacter</taxon>
    </lineage>
</organism>
<dbReference type="InterPro" id="IPR006182">
    <property type="entry name" value="FliF_N_dom"/>
</dbReference>
<keyword evidence="8" id="KW-1133">Transmembrane helix</keyword>
<dbReference type="InterPro" id="IPR003282">
    <property type="entry name" value="T3SS_SctJ"/>
</dbReference>
<feature type="chain" id="PRO_5035236758" evidence="9">
    <location>
        <begin position="26"/>
        <end position="251"/>
    </location>
</feature>
<dbReference type="AlphaFoldDB" id="A0A8J7QC67"/>
<evidence type="ECO:0000256" key="7">
    <source>
        <dbReference type="ARBA" id="ARBA00023288"/>
    </source>
</evidence>
<name>A0A8J7QC67_9BACT</name>
<keyword evidence="7 11" id="KW-0449">Lipoprotein</keyword>
<comment type="similarity">
    <text evidence="2">Belongs to the YscJ lipoprotein family.</text>
</comment>
<comment type="subcellular location">
    <subcellularLocation>
        <location evidence="1">Cell outer membrane</location>
        <topology evidence="1">Lipid-anchor</topology>
    </subcellularLocation>
</comment>
<feature type="domain" description="Flagellar M-ring N-terminal" evidence="10">
    <location>
        <begin position="25"/>
        <end position="188"/>
    </location>
</feature>
<evidence type="ECO:0000256" key="8">
    <source>
        <dbReference type="SAM" id="Phobius"/>
    </source>
</evidence>
<evidence type="ECO:0000259" key="10">
    <source>
        <dbReference type="Pfam" id="PF01514"/>
    </source>
</evidence>
<dbReference type="GO" id="GO:0009279">
    <property type="term" value="C:cell outer membrane"/>
    <property type="evidence" value="ECO:0007669"/>
    <property type="project" value="UniProtKB-SubCell"/>
</dbReference>
<keyword evidence="4 8" id="KW-0472">Membrane</keyword>
<sequence length="251" mass="27339">MNAYHRFVRLTCCFALILAATACQTELYSDLSEKEANEMLALLLDHGFDSEKQPADENRWNLVIEENQLAAAVKLLNNEGYPRDQFANLGNIFEKDGLVSSPMEERARFVYGLSQEISQTLSQIQGVLSARVHVALPKQDPLNPNPRPASASVFIKHRPSTPLENKIPEIKELVVNSIEGLAYDKVSVALFPVVPVEPATPASGGSPAAGLPAKKVWLAMVLVFFTAVCLTVIAGYFFLRNRPATAGGSAS</sequence>
<evidence type="ECO:0000256" key="3">
    <source>
        <dbReference type="ARBA" id="ARBA00022729"/>
    </source>
</evidence>
<evidence type="ECO:0000256" key="6">
    <source>
        <dbReference type="ARBA" id="ARBA00023237"/>
    </source>
</evidence>
<keyword evidence="3 9" id="KW-0732">Signal</keyword>
<evidence type="ECO:0000256" key="5">
    <source>
        <dbReference type="ARBA" id="ARBA00023139"/>
    </source>
</evidence>
<dbReference type="GO" id="GO:0009306">
    <property type="term" value="P:protein secretion"/>
    <property type="evidence" value="ECO:0007669"/>
    <property type="project" value="InterPro"/>
</dbReference>
<dbReference type="PROSITE" id="PS51257">
    <property type="entry name" value="PROKAR_LIPOPROTEIN"/>
    <property type="match status" value="1"/>
</dbReference>
<gene>
    <name evidence="11" type="primary">sctJ</name>
    <name evidence="11" type="ORF">J3U88_31235</name>
</gene>